<feature type="transmembrane region" description="Helical" evidence="13">
    <location>
        <begin position="12"/>
        <end position="39"/>
    </location>
</feature>
<reference evidence="14 15" key="1">
    <citation type="journal article" date="2010" name="Plant Cell">
        <title>The Chlorella variabilis NC64A genome reveals adaptation to photosymbiosis, coevolution with viruses, and cryptic sex.</title>
        <authorList>
            <person name="Blanc G."/>
            <person name="Duncan G."/>
            <person name="Agarkova I."/>
            <person name="Borodovsky M."/>
            <person name="Gurnon J."/>
            <person name="Kuo A."/>
            <person name="Lindquist E."/>
            <person name="Lucas S."/>
            <person name="Pangilinan J."/>
            <person name="Polle J."/>
            <person name="Salamov A."/>
            <person name="Terry A."/>
            <person name="Yamada T."/>
            <person name="Dunigan D.D."/>
            <person name="Grigoriev I.V."/>
            <person name="Claverie J.M."/>
            <person name="Van Etten J.L."/>
        </authorList>
    </citation>
    <scope>NUCLEOTIDE SEQUENCE [LARGE SCALE GENOMIC DNA]</scope>
    <source>
        <strain evidence="14 15">NC64A</strain>
    </source>
</reference>
<keyword evidence="11 13" id="KW-0472">Membrane</keyword>
<dbReference type="PANTHER" id="PTHR13269">
    <property type="entry name" value="NUCLEOPORIN NDC1"/>
    <property type="match status" value="1"/>
</dbReference>
<gene>
    <name evidence="14" type="ORF">CHLNCDRAFT_133050</name>
</gene>
<feature type="transmembrane region" description="Helical" evidence="13">
    <location>
        <begin position="59"/>
        <end position="81"/>
    </location>
</feature>
<evidence type="ECO:0000313" key="14">
    <source>
        <dbReference type="EMBL" id="EFN59616.1"/>
    </source>
</evidence>
<dbReference type="InParanoid" id="E1Z287"/>
<feature type="transmembrane region" description="Helical" evidence="13">
    <location>
        <begin position="243"/>
        <end position="266"/>
    </location>
</feature>
<evidence type="ECO:0000256" key="2">
    <source>
        <dbReference type="ARBA" id="ARBA00004567"/>
    </source>
</evidence>
<dbReference type="AlphaFoldDB" id="E1Z287"/>
<protein>
    <submittedName>
        <fullName evidence="14">Expressed protein</fullName>
    </submittedName>
</protein>
<evidence type="ECO:0000256" key="3">
    <source>
        <dbReference type="ARBA" id="ARBA00005760"/>
    </source>
</evidence>
<evidence type="ECO:0000313" key="15">
    <source>
        <dbReference type="Proteomes" id="UP000008141"/>
    </source>
</evidence>
<dbReference type="GO" id="GO:0031965">
    <property type="term" value="C:nuclear membrane"/>
    <property type="evidence" value="ECO:0007669"/>
    <property type="project" value="UniProtKB-SubCell"/>
</dbReference>
<evidence type="ECO:0000256" key="10">
    <source>
        <dbReference type="ARBA" id="ARBA00023132"/>
    </source>
</evidence>
<dbReference type="GO" id="GO:0015031">
    <property type="term" value="P:protein transport"/>
    <property type="evidence" value="ECO:0007669"/>
    <property type="project" value="UniProtKB-KW"/>
</dbReference>
<accession>E1Z287</accession>
<dbReference type="GeneID" id="17359171"/>
<evidence type="ECO:0000256" key="9">
    <source>
        <dbReference type="ARBA" id="ARBA00023010"/>
    </source>
</evidence>
<keyword evidence="9" id="KW-0811">Translocation</keyword>
<dbReference type="RefSeq" id="XP_005851718.1">
    <property type="nucleotide sequence ID" value="XM_005851656.1"/>
</dbReference>
<dbReference type="GO" id="GO:0006999">
    <property type="term" value="P:nuclear pore organization"/>
    <property type="evidence" value="ECO:0007669"/>
    <property type="project" value="TreeGrafter"/>
</dbReference>
<evidence type="ECO:0000256" key="6">
    <source>
        <dbReference type="ARBA" id="ARBA00022816"/>
    </source>
</evidence>
<keyword evidence="15" id="KW-1185">Reference proteome</keyword>
<feature type="transmembrane region" description="Helical" evidence="13">
    <location>
        <begin position="158"/>
        <end position="181"/>
    </location>
</feature>
<comment type="similarity">
    <text evidence="3">Belongs to the NDC1 family.</text>
</comment>
<dbReference type="FunCoup" id="E1Z287">
    <property type="interactions" value="243"/>
</dbReference>
<dbReference type="GO" id="GO:0070762">
    <property type="term" value="C:nuclear pore transmembrane ring"/>
    <property type="evidence" value="ECO:0007669"/>
    <property type="project" value="TreeGrafter"/>
</dbReference>
<dbReference type="Proteomes" id="UP000008141">
    <property type="component" value="Unassembled WGS sequence"/>
</dbReference>
<name>E1Z287_CHLVA</name>
<dbReference type="OMA" id="DFQLCAW"/>
<dbReference type="GO" id="GO:0051028">
    <property type="term" value="P:mRNA transport"/>
    <property type="evidence" value="ECO:0007669"/>
    <property type="project" value="UniProtKB-KW"/>
</dbReference>
<keyword evidence="10" id="KW-0906">Nuclear pore complex</keyword>
<dbReference type="GO" id="GO:0030674">
    <property type="term" value="F:protein-macromolecule adaptor activity"/>
    <property type="evidence" value="ECO:0007669"/>
    <property type="project" value="TreeGrafter"/>
</dbReference>
<organism evidence="15">
    <name type="scientific">Chlorella variabilis</name>
    <name type="common">Green alga</name>
    <dbReference type="NCBI Taxonomy" id="554065"/>
    <lineage>
        <taxon>Eukaryota</taxon>
        <taxon>Viridiplantae</taxon>
        <taxon>Chlorophyta</taxon>
        <taxon>core chlorophytes</taxon>
        <taxon>Trebouxiophyceae</taxon>
        <taxon>Chlorellales</taxon>
        <taxon>Chlorellaceae</taxon>
        <taxon>Chlorella clade</taxon>
        <taxon>Chlorella</taxon>
    </lineage>
</organism>
<sequence length="537" mass="55033">MAMANGLLANDVLLWKAIGAAVWAAAIAVAASGALGLMLSPATLFSPARLVGGSFSLSAWLSATALVLAQAPAFAGAAAALRACEPRPAHLHRLLHWPRCAPASMLIGKLAARLGSVADAASTAAFFATHALSAALFLSVFAAAMGNAMGGARSTLQYSLWLATAYLLHWVHCSQDVLAFPSVQRHRYFRMKQRLPRAAVQAAQLAAAAFSCAVTTSLLRSNVLGEASPGASGAPLTLGGGTAALLAGALCTFCWLMSSAALEVVFTERLRPDDYSDRDVLRAMVACLAGKRGGLMQGLALHDASLLAGDVGRAALRRADMFADESGDRWKPVAVACIAELDAVSAAVGAALQQQKPAGGAAGMPSAATQSHKWNGGLGSSKQQLDALLAVRCGYPRAAQAAQALAGFACASLKEDRFGVLQLTQPGLGDVLLCLLGALGATQQLMRVTASLVPRQLSLGPWRGNGDAAAWAGCYSSPSVDAAAYALQDTLTVALYRTSTTFGAGLGKVLADCTGKPAYGSASEAAALLQQFQRGQA</sequence>
<comment type="subcellular location">
    <subcellularLocation>
        <location evidence="1">Nucleus membrane</location>
        <topology evidence="1">Multi-pass membrane protein</topology>
    </subcellularLocation>
    <subcellularLocation>
        <location evidence="2">Nucleus</location>
        <location evidence="2">Nuclear pore complex</location>
    </subcellularLocation>
</comment>
<keyword evidence="5 13" id="KW-0812">Transmembrane</keyword>
<dbReference type="InterPro" id="IPR019049">
    <property type="entry name" value="Nucleoporin_prot_Ndc1/Nup"/>
</dbReference>
<evidence type="ECO:0000256" key="12">
    <source>
        <dbReference type="ARBA" id="ARBA00023242"/>
    </source>
</evidence>
<dbReference type="PANTHER" id="PTHR13269:SF6">
    <property type="entry name" value="NUCLEOPORIN NDC1"/>
    <property type="match status" value="1"/>
</dbReference>
<evidence type="ECO:0000256" key="5">
    <source>
        <dbReference type="ARBA" id="ARBA00022692"/>
    </source>
</evidence>
<evidence type="ECO:0000256" key="4">
    <source>
        <dbReference type="ARBA" id="ARBA00022448"/>
    </source>
</evidence>
<dbReference type="KEGG" id="cvr:CHLNCDRAFT_133050"/>
<feature type="transmembrane region" description="Helical" evidence="13">
    <location>
        <begin position="202"/>
        <end position="223"/>
    </location>
</feature>
<evidence type="ECO:0000256" key="7">
    <source>
        <dbReference type="ARBA" id="ARBA00022927"/>
    </source>
</evidence>
<keyword evidence="4" id="KW-0813">Transport</keyword>
<dbReference type="EMBL" id="GL433835">
    <property type="protein sequence ID" value="EFN59616.1"/>
    <property type="molecule type" value="Genomic_DNA"/>
</dbReference>
<keyword evidence="8 13" id="KW-1133">Transmembrane helix</keyword>
<evidence type="ECO:0000256" key="13">
    <source>
        <dbReference type="SAM" id="Phobius"/>
    </source>
</evidence>
<keyword evidence="6" id="KW-0509">mRNA transport</keyword>
<proteinExistence type="inferred from homology"/>
<evidence type="ECO:0000256" key="8">
    <source>
        <dbReference type="ARBA" id="ARBA00022989"/>
    </source>
</evidence>
<feature type="transmembrane region" description="Helical" evidence="13">
    <location>
        <begin position="123"/>
        <end position="146"/>
    </location>
</feature>
<keyword evidence="7" id="KW-0653">Protein transport</keyword>
<dbReference type="OrthoDB" id="549574at2759"/>
<evidence type="ECO:0000256" key="11">
    <source>
        <dbReference type="ARBA" id="ARBA00023136"/>
    </source>
</evidence>
<keyword evidence="12" id="KW-0539">Nucleus</keyword>
<evidence type="ECO:0000256" key="1">
    <source>
        <dbReference type="ARBA" id="ARBA00004232"/>
    </source>
</evidence>